<keyword evidence="2" id="KW-0813">Transport</keyword>
<evidence type="ECO:0000313" key="8">
    <source>
        <dbReference type="EMBL" id="KAG2177270.1"/>
    </source>
</evidence>
<organism evidence="8 9">
    <name type="scientific">Mortierella isabellina</name>
    <name type="common">Filamentous fungus</name>
    <name type="synonym">Umbelopsis isabellina</name>
    <dbReference type="NCBI Taxonomy" id="91625"/>
    <lineage>
        <taxon>Eukaryota</taxon>
        <taxon>Fungi</taxon>
        <taxon>Fungi incertae sedis</taxon>
        <taxon>Mucoromycota</taxon>
        <taxon>Mucoromycotina</taxon>
        <taxon>Umbelopsidomycetes</taxon>
        <taxon>Umbelopsidales</taxon>
        <taxon>Umbelopsidaceae</taxon>
        <taxon>Umbelopsis</taxon>
    </lineage>
</organism>
<feature type="transmembrane region" description="Helical" evidence="6">
    <location>
        <begin position="336"/>
        <end position="353"/>
    </location>
</feature>
<evidence type="ECO:0000256" key="6">
    <source>
        <dbReference type="SAM" id="Phobius"/>
    </source>
</evidence>
<evidence type="ECO:0000259" key="7">
    <source>
        <dbReference type="PROSITE" id="PS50850"/>
    </source>
</evidence>
<comment type="subcellular location">
    <subcellularLocation>
        <location evidence="1">Membrane</location>
        <topology evidence="1">Multi-pass membrane protein</topology>
    </subcellularLocation>
</comment>
<feature type="transmembrane region" description="Helical" evidence="6">
    <location>
        <begin position="132"/>
        <end position="151"/>
    </location>
</feature>
<dbReference type="FunFam" id="1.20.1250.20:FF:000057">
    <property type="entry name" value="MFS general substrate transporter"/>
    <property type="match status" value="1"/>
</dbReference>
<name>A0A8H7PP63_MORIS</name>
<dbReference type="InterPro" id="IPR036259">
    <property type="entry name" value="MFS_trans_sf"/>
</dbReference>
<keyword evidence="4 6" id="KW-1133">Transmembrane helix</keyword>
<keyword evidence="9" id="KW-1185">Reference proteome</keyword>
<dbReference type="InterPro" id="IPR020846">
    <property type="entry name" value="MFS_dom"/>
</dbReference>
<comment type="caution">
    <text evidence="8">The sequence shown here is derived from an EMBL/GenBank/DDBJ whole genome shotgun (WGS) entry which is preliminary data.</text>
</comment>
<gene>
    <name evidence="8" type="ORF">INT43_007927</name>
</gene>
<dbReference type="AlphaFoldDB" id="A0A8H7PP63"/>
<feature type="transmembrane region" description="Helical" evidence="6">
    <location>
        <begin position="225"/>
        <end position="247"/>
    </location>
</feature>
<evidence type="ECO:0000256" key="5">
    <source>
        <dbReference type="ARBA" id="ARBA00023136"/>
    </source>
</evidence>
<dbReference type="SUPFAM" id="SSF103473">
    <property type="entry name" value="MFS general substrate transporter"/>
    <property type="match status" value="1"/>
</dbReference>
<sequence length="512" mass="56766">MSTGEKGSIHHAESIQDAKVVESEEVSRMPRPEDLTMNQALESGEASEELKQLERRLLWKIDSRLLPVLSIMYLLAFLDRGNIGNARLGSLEKDLGLVGNDYYNALSIFYAGYVICQIPSNLMVKRMRPSRWIGITMTLWGVCSACMAATHNAAGIFAARFFLGCFETGIGPSAPLILSFWYRREELSSRLAVYLGSSTLAGAFGGALAYGVLGNLDGAQGLAAWRWLFIIEGLPTIALGLAAFFILPDYPETAGSRWLTPEEKELAIQRGASAFNTDKSIFDMRQFKAAFLDYKNWMTALVYTGLNAPLASYTAFLPTIVKEMGFGSLEAQLLTIPPYVCACVYLFFMCWISDKLRQRANIIIIVAVTGSIGYIFLLIGNHVALQYVGACLAAMGLYPLIPLTLSWISNNQLGHTKRAVGIAMANTMSQTLSVLGTQIYKTQDAPAYRPGHAICLAFTCLTWITAIVLRYLLKRENNYKDKTYGRPGEIDEKHFEGAEDMYDKHPGFRYLL</sequence>
<feature type="transmembrane region" description="Helical" evidence="6">
    <location>
        <begin position="385"/>
        <end position="408"/>
    </location>
</feature>
<dbReference type="PANTHER" id="PTHR43791:SF36">
    <property type="entry name" value="TRANSPORTER, PUTATIVE (AFU_ORTHOLOGUE AFUA_6G08340)-RELATED"/>
    <property type="match status" value="1"/>
</dbReference>
<reference evidence="8" key="1">
    <citation type="submission" date="2020-12" db="EMBL/GenBank/DDBJ databases">
        <title>Metabolic potential, ecology and presence of endohyphal bacteria is reflected in genomic diversity of Mucoromycotina.</title>
        <authorList>
            <person name="Muszewska A."/>
            <person name="Okrasinska A."/>
            <person name="Steczkiewicz K."/>
            <person name="Drgas O."/>
            <person name="Orlowska M."/>
            <person name="Perlinska-Lenart U."/>
            <person name="Aleksandrzak-Piekarczyk T."/>
            <person name="Szatraj K."/>
            <person name="Zielenkiewicz U."/>
            <person name="Pilsyk S."/>
            <person name="Malc E."/>
            <person name="Mieczkowski P."/>
            <person name="Kruszewska J.S."/>
            <person name="Biernat P."/>
            <person name="Pawlowska J."/>
        </authorList>
    </citation>
    <scope>NUCLEOTIDE SEQUENCE</scope>
    <source>
        <strain evidence="8">WA0000067209</strain>
    </source>
</reference>
<dbReference type="Proteomes" id="UP000654370">
    <property type="component" value="Unassembled WGS sequence"/>
</dbReference>
<evidence type="ECO:0000256" key="4">
    <source>
        <dbReference type="ARBA" id="ARBA00022989"/>
    </source>
</evidence>
<dbReference type="InterPro" id="IPR011701">
    <property type="entry name" value="MFS"/>
</dbReference>
<evidence type="ECO:0000256" key="3">
    <source>
        <dbReference type="ARBA" id="ARBA00022692"/>
    </source>
</evidence>
<dbReference type="EMBL" id="JAEPQZ010000009">
    <property type="protein sequence ID" value="KAG2177270.1"/>
    <property type="molecule type" value="Genomic_DNA"/>
</dbReference>
<evidence type="ECO:0000256" key="1">
    <source>
        <dbReference type="ARBA" id="ARBA00004141"/>
    </source>
</evidence>
<feature type="transmembrane region" description="Helical" evidence="6">
    <location>
        <begin position="294"/>
        <end position="316"/>
    </location>
</feature>
<dbReference type="PROSITE" id="PS50850">
    <property type="entry name" value="MFS"/>
    <property type="match status" value="1"/>
</dbReference>
<protein>
    <recommendedName>
        <fullName evidence="7">Major facilitator superfamily (MFS) profile domain-containing protein</fullName>
    </recommendedName>
</protein>
<feature type="transmembrane region" description="Helical" evidence="6">
    <location>
        <begin position="360"/>
        <end position="379"/>
    </location>
</feature>
<evidence type="ECO:0000256" key="2">
    <source>
        <dbReference type="ARBA" id="ARBA00022448"/>
    </source>
</evidence>
<feature type="transmembrane region" description="Helical" evidence="6">
    <location>
        <begin position="193"/>
        <end position="213"/>
    </location>
</feature>
<proteinExistence type="predicted"/>
<feature type="transmembrane region" description="Helical" evidence="6">
    <location>
        <begin position="420"/>
        <end position="439"/>
    </location>
</feature>
<accession>A0A8H7PP63</accession>
<dbReference type="PANTHER" id="PTHR43791">
    <property type="entry name" value="PERMEASE-RELATED"/>
    <property type="match status" value="1"/>
</dbReference>
<evidence type="ECO:0000313" key="9">
    <source>
        <dbReference type="Proteomes" id="UP000654370"/>
    </source>
</evidence>
<dbReference type="OrthoDB" id="2985014at2759"/>
<dbReference type="Pfam" id="PF07690">
    <property type="entry name" value="MFS_1"/>
    <property type="match status" value="1"/>
</dbReference>
<dbReference type="FunFam" id="1.20.1250.20:FF:000013">
    <property type="entry name" value="MFS general substrate transporter"/>
    <property type="match status" value="1"/>
</dbReference>
<dbReference type="GO" id="GO:0022857">
    <property type="term" value="F:transmembrane transporter activity"/>
    <property type="evidence" value="ECO:0007669"/>
    <property type="project" value="InterPro"/>
</dbReference>
<feature type="transmembrane region" description="Helical" evidence="6">
    <location>
        <begin position="451"/>
        <end position="473"/>
    </location>
</feature>
<keyword evidence="5 6" id="KW-0472">Membrane</keyword>
<feature type="domain" description="Major facilitator superfamily (MFS) profile" evidence="7">
    <location>
        <begin position="65"/>
        <end position="477"/>
    </location>
</feature>
<feature type="transmembrane region" description="Helical" evidence="6">
    <location>
        <begin position="157"/>
        <end position="181"/>
    </location>
</feature>
<dbReference type="Gene3D" id="1.20.1250.20">
    <property type="entry name" value="MFS general substrate transporter like domains"/>
    <property type="match status" value="2"/>
</dbReference>
<dbReference type="GO" id="GO:0016020">
    <property type="term" value="C:membrane"/>
    <property type="evidence" value="ECO:0007669"/>
    <property type="project" value="UniProtKB-SubCell"/>
</dbReference>
<keyword evidence="3 6" id="KW-0812">Transmembrane</keyword>